<dbReference type="EMBL" id="AP014680">
    <property type="protein sequence ID" value="BAP86675.1"/>
    <property type="molecule type" value="Genomic_DNA"/>
</dbReference>
<evidence type="ECO:0000256" key="3">
    <source>
        <dbReference type="ARBA" id="ARBA00022448"/>
    </source>
</evidence>
<dbReference type="PROSITE" id="PS50889">
    <property type="entry name" value="S4"/>
    <property type="match status" value="1"/>
</dbReference>
<gene>
    <name evidence="11" type="ORF">LOOC260_121700</name>
</gene>
<reference evidence="11 12" key="1">
    <citation type="submission" date="2014-11" db="EMBL/GenBank/DDBJ databases">
        <title>Complete genome sequence and analysis of Lactobacillus hokkaidonensis LOOC260T.</title>
        <authorList>
            <person name="Tanizawa Y."/>
            <person name="Tohno M."/>
            <person name="Kaminuma E."/>
            <person name="Nakamura Y."/>
            <person name="Arita M."/>
        </authorList>
    </citation>
    <scope>NUCLEOTIDE SEQUENCE [LARGE SCALE GENOMIC DNA]</scope>
    <source>
        <strain evidence="11 12">LOOC260</strain>
    </source>
</reference>
<keyword evidence="5 9" id="KW-0812">Transmembrane</keyword>
<evidence type="ECO:0000259" key="10">
    <source>
        <dbReference type="Pfam" id="PF06826"/>
    </source>
</evidence>
<feature type="transmembrane region" description="Helical" evidence="9">
    <location>
        <begin position="91"/>
        <end position="115"/>
    </location>
</feature>
<keyword evidence="8" id="KW-0694">RNA-binding</keyword>
<feature type="transmembrane region" description="Helical" evidence="9">
    <location>
        <begin position="162"/>
        <end position="183"/>
    </location>
</feature>
<feature type="domain" description="YidE/YbjL duplication" evidence="10">
    <location>
        <begin position="374"/>
        <end position="543"/>
    </location>
</feature>
<evidence type="ECO:0000256" key="7">
    <source>
        <dbReference type="ARBA" id="ARBA00023136"/>
    </source>
</evidence>
<keyword evidence="7 9" id="KW-0472">Membrane</keyword>
<evidence type="ECO:0000256" key="2">
    <source>
        <dbReference type="ARBA" id="ARBA00009854"/>
    </source>
</evidence>
<dbReference type="InterPro" id="IPR050144">
    <property type="entry name" value="AAE_transporter"/>
</dbReference>
<dbReference type="PANTHER" id="PTHR30445:SF9">
    <property type="match status" value="1"/>
</dbReference>
<comment type="subcellular location">
    <subcellularLocation>
        <location evidence="1">Cell membrane</location>
        <topology evidence="1">Multi-pass membrane protein</topology>
    </subcellularLocation>
</comment>
<protein>
    <submittedName>
        <fullName evidence="11">Putative transport protein</fullName>
    </submittedName>
</protein>
<proteinExistence type="inferred from homology"/>
<feature type="transmembrane region" description="Helical" evidence="9">
    <location>
        <begin position="367"/>
        <end position="388"/>
    </location>
</feature>
<feature type="transmembrane region" description="Helical" evidence="9">
    <location>
        <begin position="12"/>
        <end position="28"/>
    </location>
</feature>
<organism evidence="11 12">
    <name type="scientific">Paucilactobacillus hokkaidonensis JCM 18461</name>
    <dbReference type="NCBI Taxonomy" id="1291742"/>
    <lineage>
        <taxon>Bacteria</taxon>
        <taxon>Bacillati</taxon>
        <taxon>Bacillota</taxon>
        <taxon>Bacilli</taxon>
        <taxon>Lactobacillales</taxon>
        <taxon>Lactobacillaceae</taxon>
        <taxon>Paucilactobacillus</taxon>
    </lineage>
</organism>
<evidence type="ECO:0000256" key="6">
    <source>
        <dbReference type="ARBA" id="ARBA00022989"/>
    </source>
</evidence>
<dbReference type="InterPro" id="IPR006512">
    <property type="entry name" value="YidE_YbjL"/>
</dbReference>
<evidence type="ECO:0000256" key="5">
    <source>
        <dbReference type="ARBA" id="ARBA00022692"/>
    </source>
</evidence>
<dbReference type="Proteomes" id="UP000031620">
    <property type="component" value="Chromosome"/>
</dbReference>
<dbReference type="Pfam" id="PF06826">
    <property type="entry name" value="Asp-Al_Ex"/>
    <property type="match status" value="2"/>
</dbReference>
<accession>A0A0A1GX98</accession>
<evidence type="ECO:0000313" key="12">
    <source>
        <dbReference type="Proteomes" id="UP000031620"/>
    </source>
</evidence>
<sequence length="548" mass="58830">MMSVIADFMVNTPVFSIFICLALGYLLGKIKFGSFNLGATVGVLVVSLIIGQIGMFTRDKVLGAIFFDAFMFAVGYRVGPSFISSMKKFGVKILISSCVFLLSAFLVAWACFAIFNIGPGIAAGAIAGSLTQSAVIGSSLQTIAKLPVSAAVKATYSAQVPIVYALTYVFGTIGVLIFLRDIAPKLLHIDIKKQSTETALKMNFHTAAASPTRIRTFEILSESRFIGWSMTRLSKSIGFGVNILDAYHDDSKVEQANYVLVEGDLITLVGYVDNVSKAVNGEDVSEVINPKSKYKEKMFVLSKKFDQTQLDDLKQNNIFVNLFDPKTGDKQKVDELHAGSIIGLTGDTSKAGTTMKKMGSWRSERNAINYALFSFGIAFSALLGIAGVKVNGVPLQLGDGTAALLMGLALSIWINRYQYLESIPDSVSMFFQSMGLNLFIVTVGLNAARTFTSAFKSLGLSIFLIGAIISIVPHIIALYFGKWVLHMEPISLIGSLTGADTLSAGLNAITERSGEIGGPYYAATVAPAYVIGNVVLTLLGPIFLVILS</sequence>
<keyword evidence="3" id="KW-0813">Transport</keyword>
<evidence type="ECO:0000256" key="1">
    <source>
        <dbReference type="ARBA" id="ARBA00004651"/>
    </source>
</evidence>
<dbReference type="RefSeq" id="WP_041094915.1">
    <property type="nucleotide sequence ID" value="NZ_AP014680.1"/>
</dbReference>
<feature type="domain" description="YidE/YbjL duplication" evidence="10">
    <location>
        <begin position="17"/>
        <end position="179"/>
    </location>
</feature>
<dbReference type="KEGG" id="lho:LOOC260_121700"/>
<feature type="transmembrane region" description="Helical" evidence="9">
    <location>
        <begin position="35"/>
        <end position="55"/>
    </location>
</feature>
<comment type="similarity">
    <text evidence="2">Belongs to the AAE transporter (TC 2.A.81) family.</text>
</comment>
<dbReference type="AlphaFoldDB" id="A0A0A1GX98"/>
<feature type="transmembrane region" description="Helical" evidence="9">
    <location>
        <begin position="429"/>
        <end position="448"/>
    </location>
</feature>
<dbReference type="STRING" id="1291742.LOOC260_121700"/>
<name>A0A0A1GX98_9LACO</name>
<dbReference type="HOGENOM" id="CLU_035023_2_2_9"/>
<feature type="transmembrane region" description="Helical" evidence="9">
    <location>
        <begin position="61"/>
        <end position="79"/>
    </location>
</feature>
<keyword evidence="6 9" id="KW-1133">Transmembrane helix</keyword>
<keyword evidence="4" id="KW-1003">Cell membrane</keyword>
<evidence type="ECO:0000256" key="8">
    <source>
        <dbReference type="PROSITE-ProRule" id="PRU00182"/>
    </source>
</evidence>
<evidence type="ECO:0000313" key="11">
    <source>
        <dbReference type="EMBL" id="BAP86675.1"/>
    </source>
</evidence>
<evidence type="ECO:0000256" key="9">
    <source>
        <dbReference type="SAM" id="Phobius"/>
    </source>
</evidence>
<dbReference type="PANTHER" id="PTHR30445">
    <property type="entry name" value="K(+)_H(+) ANTIPORTER SUBUNIT KHTT"/>
    <property type="match status" value="1"/>
</dbReference>
<feature type="transmembrane region" description="Helical" evidence="9">
    <location>
        <begin position="460"/>
        <end position="480"/>
    </location>
</feature>
<feature type="transmembrane region" description="Helical" evidence="9">
    <location>
        <begin position="521"/>
        <end position="547"/>
    </location>
</feature>
<dbReference type="GO" id="GO:0005886">
    <property type="term" value="C:plasma membrane"/>
    <property type="evidence" value="ECO:0007669"/>
    <property type="project" value="UniProtKB-SubCell"/>
</dbReference>
<dbReference type="GO" id="GO:0003723">
    <property type="term" value="F:RNA binding"/>
    <property type="evidence" value="ECO:0007669"/>
    <property type="project" value="UniProtKB-KW"/>
</dbReference>
<evidence type="ECO:0000256" key="4">
    <source>
        <dbReference type="ARBA" id="ARBA00022475"/>
    </source>
</evidence>